<sequence>ITKKFVTLNGSRHYTWEKGEPPKTEDNRIDPCVRPGYNGSGYFIWHHGYLKNNYTREFDHHKCVLMLPSGLYYWNHASFLGEYCADFEPGYDGNVGHYTRHLGIAPKDNYTYHFNDRLGYTSLGHCAQIHLKRKDDCNGKKYGFYYSDRKPNTKDKCVLFGPRGSVGYYVWHHPLHIKDLIRHKVGLNSSNLVDLIMPDAGSPGRLVEDLTPPEDVLDHPPLPAVTIEPFIRDLVQREVINASTTKYVRDMS</sequence>
<accession>A0A1A9WI53</accession>
<evidence type="ECO:0000313" key="1">
    <source>
        <dbReference type="EnsemblMetazoa" id="GBRI020664-PA"/>
    </source>
</evidence>
<protein>
    <submittedName>
        <fullName evidence="1">Uncharacterized protein</fullName>
    </submittedName>
</protein>
<organism evidence="1 2">
    <name type="scientific">Glossina brevipalpis</name>
    <dbReference type="NCBI Taxonomy" id="37001"/>
    <lineage>
        <taxon>Eukaryota</taxon>
        <taxon>Metazoa</taxon>
        <taxon>Ecdysozoa</taxon>
        <taxon>Arthropoda</taxon>
        <taxon>Hexapoda</taxon>
        <taxon>Insecta</taxon>
        <taxon>Pterygota</taxon>
        <taxon>Neoptera</taxon>
        <taxon>Endopterygota</taxon>
        <taxon>Diptera</taxon>
        <taxon>Brachycera</taxon>
        <taxon>Muscomorpha</taxon>
        <taxon>Hippoboscoidea</taxon>
        <taxon>Glossinidae</taxon>
        <taxon>Glossina</taxon>
    </lineage>
</organism>
<dbReference type="Proteomes" id="UP000091820">
    <property type="component" value="Unassembled WGS sequence"/>
</dbReference>
<evidence type="ECO:0000313" key="2">
    <source>
        <dbReference type="Proteomes" id="UP000091820"/>
    </source>
</evidence>
<dbReference type="VEuPathDB" id="VectorBase:GBRI020664"/>
<keyword evidence="2" id="KW-1185">Reference proteome</keyword>
<reference evidence="1" key="2">
    <citation type="submission" date="2020-05" db="UniProtKB">
        <authorList>
            <consortium name="EnsemblMetazoa"/>
        </authorList>
    </citation>
    <scope>IDENTIFICATION</scope>
    <source>
        <strain evidence="1">IAEA</strain>
    </source>
</reference>
<name>A0A1A9WI53_9MUSC</name>
<reference evidence="2" key="1">
    <citation type="submission" date="2014-03" db="EMBL/GenBank/DDBJ databases">
        <authorList>
            <person name="Aksoy S."/>
            <person name="Warren W."/>
            <person name="Wilson R.K."/>
        </authorList>
    </citation>
    <scope>NUCLEOTIDE SEQUENCE [LARGE SCALE GENOMIC DNA]</scope>
    <source>
        <strain evidence="2">IAEA</strain>
    </source>
</reference>
<dbReference type="AlphaFoldDB" id="A0A1A9WI53"/>
<proteinExistence type="predicted"/>
<dbReference type="EnsemblMetazoa" id="GBRI020664-RA">
    <property type="protein sequence ID" value="GBRI020664-PA"/>
    <property type="gene ID" value="GBRI020664"/>
</dbReference>